<accession>A0AAW7ZIP4</accession>
<dbReference type="RefSeq" id="WP_304545601.1">
    <property type="nucleotide sequence ID" value="NZ_JARPTC010000035.1"/>
</dbReference>
<evidence type="ECO:0000313" key="2">
    <source>
        <dbReference type="EMBL" id="MDO7789087.1"/>
    </source>
</evidence>
<organism evidence="2 3">
    <name type="scientific">Desulforamulus aquiferis</name>
    <dbReference type="NCBI Taxonomy" id="1397668"/>
    <lineage>
        <taxon>Bacteria</taxon>
        <taxon>Bacillati</taxon>
        <taxon>Bacillota</taxon>
        <taxon>Clostridia</taxon>
        <taxon>Eubacteriales</taxon>
        <taxon>Peptococcaceae</taxon>
        <taxon>Desulforamulus</taxon>
    </lineage>
</organism>
<dbReference type="Pfam" id="PF19912">
    <property type="entry name" value="DUF6385"/>
    <property type="match status" value="1"/>
</dbReference>
<gene>
    <name evidence="2" type="ORF">P6N53_17895</name>
</gene>
<evidence type="ECO:0000259" key="1">
    <source>
        <dbReference type="Pfam" id="PF19912"/>
    </source>
</evidence>
<reference evidence="2" key="2">
    <citation type="submission" date="2023-03" db="EMBL/GenBank/DDBJ databases">
        <authorList>
            <person name="Zhang Z."/>
        </authorList>
    </citation>
    <scope>NUCLEOTIDE SEQUENCE</scope>
    <source>
        <strain evidence="2">DSA</strain>
    </source>
</reference>
<dbReference type="AlphaFoldDB" id="A0AAW7ZIP4"/>
<keyword evidence="3" id="KW-1185">Reference proteome</keyword>
<protein>
    <submittedName>
        <fullName evidence="2">DUF6385 domain-containing protein</fullName>
    </submittedName>
</protein>
<dbReference type="InterPro" id="IPR045965">
    <property type="entry name" value="DUF6385"/>
</dbReference>
<reference evidence="2" key="1">
    <citation type="journal article" date="2023" name="J. Hazard. Mater.">
        <title>Anaerobic biodegradation of pyrene and benzo[a]pyrene by a new sulfate-reducing Desulforamulus aquiferis strain DSA.</title>
        <authorList>
            <person name="Zhang Z."/>
            <person name="Sun J."/>
            <person name="Gong X."/>
            <person name="Wang C."/>
            <person name="Wang H."/>
        </authorList>
    </citation>
    <scope>NUCLEOTIDE SEQUENCE</scope>
    <source>
        <strain evidence="2">DSA</strain>
    </source>
</reference>
<dbReference type="Proteomes" id="UP001172911">
    <property type="component" value="Unassembled WGS sequence"/>
</dbReference>
<feature type="domain" description="DUF6385" evidence="1">
    <location>
        <begin position="150"/>
        <end position="233"/>
    </location>
</feature>
<name>A0AAW7ZIP4_9FIRM</name>
<feature type="non-terminal residue" evidence="2">
    <location>
        <position position="1"/>
    </location>
</feature>
<sequence length="234" mass="25611">LVFGFDGTNVQPITTDEDGRLEIASISDSVTITAADLDIRDLCADNDNVLVFGFDGTNVQPITTDEDGRLEIASISDSVTITAADLDIRDLCANNDNVLVFGFDGSDVQPIRTDDEGRLEVISNITPTYTEEEAEDVTTDDDFTGLAYVDTSTQVMYTYFVYNTGANSADVRLDVSPTGEDEVFYIDVAARTLASGATDTFVARTFLRYTRLSYRSTTPTEPTILDIYFQSQSN</sequence>
<comment type="caution">
    <text evidence="2">The sequence shown here is derived from an EMBL/GenBank/DDBJ whole genome shotgun (WGS) entry which is preliminary data.</text>
</comment>
<evidence type="ECO:0000313" key="3">
    <source>
        <dbReference type="Proteomes" id="UP001172911"/>
    </source>
</evidence>
<proteinExistence type="predicted"/>
<dbReference type="EMBL" id="JARPTC010000035">
    <property type="protein sequence ID" value="MDO7789087.1"/>
    <property type="molecule type" value="Genomic_DNA"/>
</dbReference>